<protein>
    <submittedName>
        <fullName evidence="2">Uncharacterized protein</fullName>
    </submittedName>
</protein>
<sequence length="203" mass="24287">MNIIIFMLLTLVFGYSYSTLILSIINFLHSNNKLYLLSSLLSINFIVFDFMTFVYINMFTCFTFIIFFYDQIKEICHCQGYLKNINENFVIVKKYRDIVINSIKKNSYYDILLQIETLIISNCKFILEELIGHHNMTYINDKIKEYYLVYNDNNNKNDIPKLEDMAKFMMDMNNIMNVMSTMPNINKQQIVVNNKRNKKNKRN</sequence>
<evidence type="ECO:0000256" key="1">
    <source>
        <dbReference type="SAM" id="Phobius"/>
    </source>
</evidence>
<feature type="transmembrane region" description="Helical" evidence="1">
    <location>
        <begin position="40"/>
        <end position="69"/>
    </location>
</feature>
<accession>A0A1V0SB87</accession>
<proteinExistence type="predicted"/>
<feature type="transmembrane region" description="Helical" evidence="1">
    <location>
        <begin position="6"/>
        <end position="28"/>
    </location>
</feature>
<organism evidence="2">
    <name type="scientific">Catovirus CTV1</name>
    <dbReference type="NCBI Taxonomy" id="1977631"/>
    <lineage>
        <taxon>Viruses</taxon>
        <taxon>Varidnaviria</taxon>
        <taxon>Bamfordvirae</taxon>
        <taxon>Nucleocytoviricota</taxon>
        <taxon>Megaviricetes</taxon>
        <taxon>Imitervirales</taxon>
        <taxon>Mimiviridae</taxon>
        <taxon>Klosneuvirinae</taxon>
        <taxon>Catovirus</taxon>
    </lineage>
</organism>
<keyword evidence="1" id="KW-1133">Transmembrane helix</keyword>
<dbReference type="EMBL" id="KY684083">
    <property type="protein sequence ID" value="ARF08990.1"/>
    <property type="molecule type" value="Genomic_DNA"/>
</dbReference>
<keyword evidence="1" id="KW-0472">Membrane</keyword>
<gene>
    <name evidence="2" type="ORF">Catovirus_1_1040</name>
</gene>
<keyword evidence="1" id="KW-0812">Transmembrane</keyword>
<reference evidence="2" key="1">
    <citation type="journal article" date="2017" name="Science">
        <title>Giant viruses with an expanded complement of translation system components.</title>
        <authorList>
            <person name="Schulz F."/>
            <person name="Yutin N."/>
            <person name="Ivanova N.N."/>
            <person name="Ortega D.R."/>
            <person name="Lee T.K."/>
            <person name="Vierheilig J."/>
            <person name="Daims H."/>
            <person name="Horn M."/>
            <person name="Wagner M."/>
            <person name="Jensen G.J."/>
            <person name="Kyrpides N.C."/>
            <person name="Koonin E.V."/>
            <person name="Woyke T."/>
        </authorList>
    </citation>
    <scope>NUCLEOTIDE SEQUENCE</scope>
    <source>
        <strain evidence="2">CTV1</strain>
    </source>
</reference>
<name>A0A1V0SB87_9VIRU</name>
<evidence type="ECO:0000313" key="2">
    <source>
        <dbReference type="EMBL" id="ARF08990.1"/>
    </source>
</evidence>